<evidence type="ECO:0000313" key="3">
    <source>
        <dbReference type="EMBL" id="GAA0369486.1"/>
    </source>
</evidence>
<sequence length="527" mass="59225">MKRISLACALVLHPLASQGADLEVKPTMGASVVTYKTEYPLDGEHTNNNALMLEPSLRTSYTSRALKAALTLKNTSVLQSKNSSELDKSFTDVNFNSNLGLWDQRIQFNAQSSRTHRASFAGDAGLTDPILNAEELSTVQSNNASLSFTPKRPDYVGVSLRAQVGESRTQNNPTSFNPDGDLNSDNLNFNASIYQGHAIKQLYWTLSGDHLETKRSGQDDFTRRSLQARLGFALYQDWHIIAVGSDYDNEGVSNGAGPNNVDSKSYGAGLEWRKDSGRYIGITYNKFKQLNNESNYVGVDLSWPFSSRTAVQASYDKRFFGDNYNLSLNHNNRTWRTRLGYNKGLTSYSQLQLVPGDPLVLVCPQGSVDGSGCFFPDSPGYEPKPDEVQVNIPTLRQELTDEIILRENAYFNLGYNRSKLLINLNYNYGYMDYLESSRSQRNRSLELSATYKLGGRTDLKLANSYVRTDSIEGSYGQEVRRYSVTLNRNVSKAANLSLTLRYLEREAEDVSRNLEDTRLTLNYIYRF</sequence>
<dbReference type="SUPFAM" id="SSF56935">
    <property type="entry name" value="Porins"/>
    <property type="match status" value="2"/>
</dbReference>
<keyword evidence="2" id="KW-0732">Signal</keyword>
<evidence type="ECO:0000256" key="2">
    <source>
        <dbReference type="SAM" id="SignalP"/>
    </source>
</evidence>
<feature type="signal peptide" evidence="2">
    <location>
        <begin position="1"/>
        <end position="19"/>
    </location>
</feature>
<feature type="coiled-coil region" evidence="1">
    <location>
        <begin position="493"/>
        <end position="520"/>
    </location>
</feature>
<evidence type="ECO:0000313" key="4">
    <source>
        <dbReference type="Proteomes" id="UP001501757"/>
    </source>
</evidence>
<dbReference type="EMBL" id="BAAAEI010000023">
    <property type="protein sequence ID" value="GAA0369486.1"/>
    <property type="molecule type" value="Genomic_DNA"/>
</dbReference>
<protein>
    <recommendedName>
        <fullName evidence="5">TIGR03016 family PEP-CTERM system-associated outer membrane protein</fullName>
    </recommendedName>
</protein>
<feature type="chain" id="PRO_5047161519" description="TIGR03016 family PEP-CTERM system-associated outer membrane protein" evidence="2">
    <location>
        <begin position="20"/>
        <end position="527"/>
    </location>
</feature>
<dbReference type="Proteomes" id="UP001501757">
    <property type="component" value="Unassembled WGS sequence"/>
</dbReference>
<keyword evidence="4" id="KW-1185">Reference proteome</keyword>
<reference evidence="3 4" key="1">
    <citation type="journal article" date="2019" name="Int. J. Syst. Evol. Microbiol.">
        <title>The Global Catalogue of Microorganisms (GCM) 10K type strain sequencing project: providing services to taxonomists for standard genome sequencing and annotation.</title>
        <authorList>
            <consortium name="The Broad Institute Genomics Platform"/>
            <consortium name="The Broad Institute Genome Sequencing Center for Infectious Disease"/>
            <person name="Wu L."/>
            <person name="Ma J."/>
        </authorList>
    </citation>
    <scope>NUCLEOTIDE SEQUENCE [LARGE SCALE GENOMIC DNA]</scope>
    <source>
        <strain evidence="3 4">JCM 13378</strain>
    </source>
</reference>
<gene>
    <name evidence="3" type="ORF">GCM10009092_37170</name>
</gene>
<name>A0ABN0XPR9_9ALTE</name>
<keyword evidence="1" id="KW-0175">Coiled coil</keyword>
<comment type="caution">
    <text evidence="3">The sequence shown here is derived from an EMBL/GenBank/DDBJ whole genome shotgun (WGS) entry which is preliminary data.</text>
</comment>
<proteinExistence type="predicted"/>
<accession>A0ABN0XPR9</accession>
<evidence type="ECO:0008006" key="5">
    <source>
        <dbReference type="Google" id="ProtNLM"/>
    </source>
</evidence>
<organism evidence="3 4">
    <name type="scientific">Bowmanella denitrificans</name>
    <dbReference type="NCBI Taxonomy" id="366582"/>
    <lineage>
        <taxon>Bacteria</taxon>
        <taxon>Pseudomonadati</taxon>
        <taxon>Pseudomonadota</taxon>
        <taxon>Gammaproteobacteria</taxon>
        <taxon>Alteromonadales</taxon>
        <taxon>Alteromonadaceae</taxon>
        <taxon>Bowmanella</taxon>
    </lineage>
</organism>
<evidence type="ECO:0000256" key="1">
    <source>
        <dbReference type="SAM" id="Coils"/>
    </source>
</evidence>
<dbReference type="RefSeq" id="WP_343846992.1">
    <property type="nucleotide sequence ID" value="NZ_BAAAEI010000023.1"/>
</dbReference>